<gene>
    <name evidence="2" type="ORF">MNBD_NITROSPINAE02-154</name>
</gene>
<evidence type="ECO:0000259" key="1">
    <source>
        <dbReference type="Pfam" id="PF13435"/>
    </source>
</evidence>
<feature type="non-terminal residue" evidence="2">
    <location>
        <position position="1"/>
    </location>
</feature>
<feature type="domain" description="Cytochrome c-552/4" evidence="1">
    <location>
        <begin position="25"/>
        <end position="111"/>
    </location>
</feature>
<dbReference type="Gene3D" id="1.10.1130.10">
    <property type="entry name" value="Flavocytochrome C3, Chain A"/>
    <property type="match status" value="1"/>
</dbReference>
<dbReference type="InterPro" id="IPR023155">
    <property type="entry name" value="Cyt_c-552/4"/>
</dbReference>
<dbReference type="Pfam" id="PF13435">
    <property type="entry name" value="Cytochrome_C554"/>
    <property type="match status" value="1"/>
</dbReference>
<organism evidence="2">
    <name type="scientific">hydrothermal vent metagenome</name>
    <dbReference type="NCBI Taxonomy" id="652676"/>
    <lineage>
        <taxon>unclassified sequences</taxon>
        <taxon>metagenomes</taxon>
        <taxon>ecological metagenomes</taxon>
    </lineage>
</organism>
<sequence>GDARRKKKVKIPKKPSYVGAAKCDSSCHDPWYQAWTKSPHGRTYDLLKPGIRAEAKKKAKLDPDKDYTADPKCLRCHTTGYRQKGGFVPGETKIDPDEPNLEQVGCEMCHSAKGGAQFRAFMKKTEGKFKRTEVEGYGMRYDFKNVCSRCHEHKNTPFKPSLDKKYEFNFEERKKKVHLYKDYYNKDNKDQTHEIEHGVGLTESKPLEIEDWVIKDGKLRFTALPWHKGKPRYKK</sequence>
<accession>A0A3B1CGF2</accession>
<evidence type="ECO:0000313" key="2">
    <source>
        <dbReference type="EMBL" id="VAX23054.1"/>
    </source>
</evidence>
<dbReference type="EMBL" id="UOGE01000080">
    <property type="protein sequence ID" value="VAX23054.1"/>
    <property type="molecule type" value="Genomic_DNA"/>
</dbReference>
<name>A0A3B1CGF2_9ZZZZ</name>
<proteinExistence type="predicted"/>
<dbReference type="AlphaFoldDB" id="A0A3B1CGF2"/>
<reference evidence="2" key="1">
    <citation type="submission" date="2018-06" db="EMBL/GenBank/DDBJ databases">
        <authorList>
            <person name="Zhirakovskaya E."/>
        </authorList>
    </citation>
    <scope>NUCLEOTIDE SEQUENCE</scope>
</reference>
<protein>
    <recommendedName>
        <fullName evidence="1">Cytochrome c-552/4 domain-containing protein</fullName>
    </recommendedName>
</protein>
<dbReference type="SUPFAM" id="SSF48695">
    <property type="entry name" value="Multiheme cytochromes"/>
    <property type="match status" value="1"/>
</dbReference>
<dbReference type="InterPro" id="IPR036280">
    <property type="entry name" value="Multihaem_cyt_sf"/>
</dbReference>